<feature type="compositionally biased region" description="Low complexity" evidence="1">
    <location>
        <begin position="105"/>
        <end position="115"/>
    </location>
</feature>
<dbReference type="STRING" id="749551.HMPREF9555_01301"/>
<dbReference type="Proteomes" id="UP000004633">
    <property type="component" value="Unassembled WGS sequence"/>
</dbReference>
<keyword evidence="4" id="KW-1185">Reference proteome</keyword>
<dbReference type="SUPFAM" id="SSF50249">
    <property type="entry name" value="Nucleic acid-binding proteins"/>
    <property type="match status" value="1"/>
</dbReference>
<dbReference type="InterPro" id="IPR050437">
    <property type="entry name" value="Ribos_protein_bS1-like"/>
</dbReference>
<feature type="domain" description="S1 motif" evidence="2">
    <location>
        <begin position="31"/>
        <end position="99"/>
    </location>
</feature>
<dbReference type="InterPro" id="IPR003029">
    <property type="entry name" value="S1_domain"/>
</dbReference>
<dbReference type="AlphaFoldDB" id="E7N2T0"/>
<evidence type="ECO:0000256" key="1">
    <source>
        <dbReference type="SAM" id="MobiDB-lite"/>
    </source>
</evidence>
<sequence>MLGIINGSSIIGGDPAGFVLKGRSVLAIEVGSVVEGVVTGITNFGAFVELPEGKTGLIHISEVADVYVNDVHDFLKERDTVRVKVLTVDDRGKIGLSIKALQDKAQAPAQPSAAPARPPRPLRDMRRTAASRQPGSPSFEDKLSRFLKDSDERLTDLRRKTDSKRGGRGSRRG</sequence>
<dbReference type="Pfam" id="PF00575">
    <property type="entry name" value="S1"/>
    <property type="match status" value="1"/>
</dbReference>
<evidence type="ECO:0000259" key="2">
    <source>
        <dbReference type="PROSITE" id="PS50126"/>
    </source>
</evidence>
<dbReference type="GO" id="GO:0006412">
    <property type="term" value="P:translation"/>
    <property type="evidence" value="ECO:0007669"/>
    <property type="project" value="TreeGrafter"/>
</dbReference>
<dbReference type="GO" id="GO:0003735">
    <property type="term" value="F:structural constituent of ribosome"/>
    <property type="evidence" value="ECO:0007669"/>
    <property type="project" value="TreeGrafter"/>
</dbReference>
<name>E7N2T0_9FIRM</name>
<dbReference type="EMBL" id="AECV01000023">
    <property type="protein sequence ID" value="EFW29491.1"/>
    <property type="molecule type" value="Genomic_DNA"/>
</dbReference>
<comment type="caution">
    <text evidence="3">The sequence shown here is derived from an EMBL/GenBank/DDBJ whole genome shotgun (WGS) entry which is preliminary data.</text>
</comment>
<dbReference type="PANTHER" id="PTHR10724">
    <property type="entry name" value="30S RIBOSOMAL PROTEIN S1"/>
    <property type="match status" value="1"/>
</dbReference>
<feature type="compositionally biased region" description="Basic and acidic residues" evidence="1">
    <location>
        <begin position="139"/>
        <end position="165"/>
    </location>
</feature>
<reference evidence="3 4" key="1">
    <citation type="submission" date="2010-08" db="EMBL/GenBank/DDBJ databases">
        <authorList>
            <person name="Weinstock G."/>
            <person name="Sodergren E."/>
            <person name="Clifton S."/>
            <person name="Fulton L."/>
            <person name="Fulton B."/>
            <person name="Courtney L."/>
            <person name="Fronick C."/>
            <person name="Harrison M."/>
            <person name="Strong C."/>
            <person name="Farmer C."/>
            <person name="Delahaunty K."/>
            <person name="Markovic C."/>
            <person name="Hall O."/>
            <person name="Minx P."/>
            <person name="Tomlinson C."/>
            <person name="Mitreva M."/>
            <person name="Hou S."/>
            <person name="Chen J."/>
            <person name="Wollam A."/>
            <person name="Pepin K.H."/>
            <person name="Johnson M."/>
            <person name="Bhonagiri V."/>
            <person name="Zhang X."/>
            <person name="Suruliraj S."/>
            <person name="Warren W."/>
            <person name="Chinwalla A."/>
            <person name="Mardis E.R."/>
            <person name="Wilson R.K."/>
        </authorList>
    </citation>
    <scope>NUCLEOTIDE SEQUENCE [LARGE SCALE GENOMIC DNA]</scope>
    <source>
        <strain evidence="3 4">F0399</strain>
    </source>
</reference>
<organism evidence="3 4">
    <name type="scientific">Selenomonas artemidis F0399</name>
    <dbReference type="NCBI Taxonomy" id="749551"/>
    <lineage>
        <taxon>Bacteria</taxon>
        <taxon>Bacillati</taxon>
        <taxon>Bacillota</taxon>
        <taxon>Negativicutes</taxon>
        <taxon>Selenomonadales</taxon>
        <taxon>Selenomonadaceae</taxon>
        <taxon>Selenomonas</taxon>
    </lineage>
</organism>
<dbReference type="InterPro" id="IPR012340">
    <property type="entry name" value="NA-bd_OB-fold"/>
</dbReference>
<proteinExistence type="predicted"/>
<accession>E7N2T0</accession>
<feature type="region of interest" description="Disordered" evidence="1">
    <location>
        <begin position="102"/>
        <end position="173"/>
    </location>
</feature>
<dbReference type="PROSITE" id="PS50126">
    <property type="entry name" value="S1"/>
    <property type="match status" value="1"/>
</dbReference>
<dbReference type="HOGENOM" id="CLU_128762_0_0_9"/>
<dbReference type="NCBIfam" id="NF006363">
    <property type="entry name" value="PRK08582.1"/>
    <property type="match status" value="1"/>
</dbReference>
<protein>
    <submittedName>
        <fullName evidence="3">S1 RNA binding domain protein</fullName>
    </submittedName>
</protein>
<gene>
    <name evidence="3" type="ORF">HMPREF9555_01301</name>
</gene>
<evidence type="ECO:0000313" key="3">
    <source>
        <dbReference type="EMBL" id="EFW29491.1"/>
    </source>
</evidence>
<dbReference type="Gene3D" id="2.40.50.140">
    <property type="entry name" value="Nucleic acid-binding proteins"/>
    <property type="match status" value="1"/>
</dbReference>
<evidence type="ECO:0000313" key="4">
    <source>
        <dbReference type="Proteomes" id="UP000004633"/>
    </source>
</evidence>
<dbReference type="GO" id="GO:0003729">
    <property type="term" value="F:mRNA binding"/>
    <property type="evidence" value="ECO:0007669"/>
    <property type="project" value="TreeGrafter"/>
</dbReference>
<dbReference type="SMART" id="SM00316">
    <property type="entry name" value="S1"/>
    <property type="match status" value="1"/>
</dbReference>